<evidence type="ECO:0000256" key="1">
    <source>
        <dbReference type="ARBA" id="ARBA00022612"/>
    </source>
</evidence>
<comment type="caution">
    <text evidence="3">The sequence shown here is derived from an EMBL/GenBank/DDBJ whole genome shotgun (WGS) entry which is preliminary data.</text>
</comment>
<gene>
    <name evidence="3" type="ORF">LCGC14_1685590</name>
</gene>
<dbReference type="AlphaFoldDB" id="A0A0F9HMC7"/>
<dbReference type="Gene3D" id="3.30.420.240">
    <property type="match status" value="1"/>
</dbReference>
<organism evidence="3">
    <name type="scientific">marine sediment metagenome</name>
    <dbReference type="NCBI Taxonomy" id="412755"/>
    <lineage>
        <taxon>unclassified sequences</taxon>
        <taxon>metagenomes</taxon>
        <taxon>ecological metagenomes</taxon>
    </lineage>
</organism>
<feature type="domain" description="Terminase large subunit gp17-like C-terminal" evidence="2">
    <location>
        <begin position="110"/>
        <end position="256"/>
    </location>
</feature>
<protein>
    <recommendedName>
        <fullName evidence="2">Terminase large subunit gp17-like C-terminal domain-containing protein</fullName>
    </recommendedName>
</protein>
<sequence length="305" mass="34676">RPAFNARQARVFAFGTPDVTEDASWFKGLILRGEDGEDTHYSFGITVWENPYITYDEIALMRQDMTDDEFRMLALAQWVDTTGTVFHHYKHCFNGEYEAYPVSSAGPYIMGLDVAKRRDFTVAYVLDMSRNKVVAKYRINGLPYDEVEDRVEDIMRQYGCLYVHMDDTGVGDAVADHLRRKGLSVRGFTFGAKSKHKLVSNLNRMLEHGELVLPAEDTQLQRELSVFRSTITKAGNVTYGKPDTYFDDSIDALALAALPARRITKGGLKQRDWVEPVSGYREDTPAWLDQTDWSQKTGGLYAPVR</sequence>
<dbReference type="Pfam" id="PF17289">
    <property type="entry name" value="Terminase_6C"/>
    <property type="match status" value="1"/>
</dbReference>
<feature type="non-terminal residue" evidence="3">
    <location>
        <position position="1"/>
    </location>
</feature>
<keyword evidence="1" id="KW-1188">Viral release from host cell</keyword>
<dbReference type="EMBL" id="LAZR01014669">
    <property type="protein sequence ID" value="KKM16461.1"/>
    <property type="molecule type" value="Genomic_DNA"/>
</dbReference>
<reference evidence="3" key="1">
    <citation type="journal article" date="2015" name="Nature">
        <title>Complex archaea that bridge the gap between prokaryotes and eukaryotes.</title>
        <authorList>
            <person name="Spang A."/>
            <person name="Saw J.H."/>
            <person name="Jorgensen S.L."/>
            <person name="Zaremba-Niedzwiedzka K."/>
            <person name="Martijn J."/>
            <person name="Lind A.E."/>
            <person name="van Eijk R."/>
            <person name="Schleper C."/>
            <person name="Guy L."/>
            <person name="Ettema T.J."/>
        </authorList>
    </citation>
    <scope>NUCLEOTIDE SEQUENCE</scope>
</reference>
<dbReference type="InterPro" id="IPR035421">
    <property type="entry name" value="Terminase_6C"/>
</dbReference>
<accession>A0A0F9HMC7</accession>
<name>A0A0F9HMC7_9ZZZZ</name>
<evidence type="ECO:0000259" key="2">
    <source>
        <dbReference type="Pfam" id="PF17289"/>
    </source>
</evidence>
<proteinExistence type="predicted"/>
<evidence type="ECO:0000313" key="3">
    <source>
        <dbReference type="EMBL" id="KKM16461.1"/>
    </source>
</evidence>